<evidence type="ECO:0000313" key="2">
    <source>
        <dbReference type="Proteomes" id="UP000273143"/>
    </source>
</evidence>
<dbReference type="EMBL" id="CP029822">
    <property type="protein sequence ID" value="AZS50633.1"/>
    <property type="molecule type" value="Genomic_DNA"/>
</dbReference>
<accession>A0A3S9XDV2</accession>
<gene>
    <name evidence="1" type="ORF">DM558_07505</name>
</gene>
<dbReference type="KEGG" id="emo:DM558_07505"/>
<organism evidence="1 2">
    <name type="scientific">Entomomonas moraniae</name>
    <dbReference type="NCBI Taxonomy" id="2213226"/>
    <lineage>
        <taxon>Bacteria</taxon>
        <taxon>Pseudomonadati</taxon>
        <taxon>Pseudomonadota</taxon>
        <taxon>Gammaproteobacteria</taxon>
        <taxon>Pseudomonadales</taxon>
        <taxon>Pseudomonadaceae</taxon>
        <taxon>Entomomonas</taxon>
    </lineage>
</organism>
<evidence type="ECO:0000313" key="1">
    <source>
        <dbReference type="EMBL" id="AZS50633.1"/>
    </source>
</evidence>
<protein>
    <submittedName>
        <fullName evidence="1">Uncharacterized protein</fullName>
    </submittedName>
</protein>
<sequence length="65" mass="7288">MMITIDHVKAQGYCAKGARVFFKEYGLNWQDFLAQGIEANTLLATHNEMAIALVKKVQENEHGHG</sequence>
<dbReference type="RefSeq" id="WP_127163137.1">
    <property type="nucleotide sequence ID" value="NZ_CP029822.1"/>
</dbReference>
<keyword evidence="2" id="KW-1185">Reference proteome</keyword>
<proteinExistence type="predicted"/>
<name>A0A3S9XDV2_9GAMM</name>
<dbReference type="Proteomes" id="UP000273143">
    <property type="component" value="Chromosome"/>
</dbReference>
<dbReference type="AlphaFoldDB" id="A0A3S9XDV2"/>
<reference evidence="2" key="1">
    <citation type="submission" date="2018-06" db="EMBL/GenBank/DDBJ databases">
        <title>Complete genome of Pseudomonas insecticola strain QZS01.</title>
        <authorList>
            <person name="Wang J."/>
            <person name="Su Q."/>
        </authorList>
    </citation>
    <scope>NUCLEOTIDE SEQUENCE [LARGE SCALE GENOMIC DNA]</scope>
    <source>
        <strain evidence="2">QZS01</strain>
    </source>
</reference>